<dbReference type="EMBL" id="KZ110614">
    <property type="protein sequence ID" value="OSX56261.1"/>
    <property type="molecule type" value="Genomic_DNA"/>
</dbReference>
<feature type="compositionally biased region" description="Basic and acidic residues" evidence="1">
    <location>
        <begin position="194"/>
        <end position="204"/>
    </location>
</feature>
<evidence type="ECO:0000256" key="1">
    <source>
        <dbReference type="SAM" id="MobiDB-lite"/>
    </source>
</evidence>
<dbReference type="Proteomes" id="UP000194127">
    <property type="component" value="Unassembled WGS sequence"/>
</dbReference>
<name>A0A1X6MIK6_9APHY</name>
<dbReference type="RefSeq" id="XP_024333055.1">
    <property type="nucleotide sequence ID" value="XM_024487538.1"/>
</dbReference>
<evidence type="ECO:0000313" key="3">
    <source>
        <dbReference type="Proteomes" id="UP000194127"/>
    </source>
</evidence>
<feature type="compositionally biased region" description="Polar residues" evidence="1">
    <location>
        <begin position="65"/>
        <end position="78"/>
    </location>
</feature>
<dbReference type="AlphaFoldDB" id="A0A1X6MIK6"/>
<keyword evidence="3" id="KW-1185">Reference proteome</keyword>
<feature type="region of interest" description="Disordered" evidence="1">
    <location>
        <begin position="1"/>
        <end position="21"/>
    </location>
</feature>
<dbReference type="GeneID" id="36332487"/>
<accession>A0A1X6MIK6</accession>
<dbReference type="OrthoDB" id="10284358at2759"/>
<feature type="region of interest" description="Disordered" evidence="1">
    <location>
        <begin position="54"/>
        <end position="245"/>
    </location>
</feature>
<feature type="region of interest" description="Disordered" evidence="1">
    <location>
        <begin position="469"/>
        <end position="515"/>
    </location>
</feature>
<protein>
    <submittedName>
        <fullName evidence="2">Uncharacterized protein</fullName>
    </submittedName>
</protein>
<organism evidence="2 3">
    <name type="scientific">Postia placenta MAD-698-R-SB12</name>
    <dbReference type="NCBI Taxonomy" id="670580"/>
    <lineage>
        <taxon>Eukaryota</taxon>
        <taxon>Fungi</taxon>
        <taxon>Dikarya</taxon>
        <taxon>Basidiomycota</taxon>
        <taxon>Agaricomycotina</taxon>
        <taxon>Agaricomycetes</taxon>
        <taxon>Polyporales</taxon>
        <taxon>Adustoporiaceae</taxon>
        <taxon>Rhodonia</taxon>
    </lineage>
</organism>
<feature type="compositionally biased region" description="Basic and acidic residues" evidence="1">
    <location>
        <begin position="86"/>
        <end position="113"/>
    </location>
</feature>
<gene>
    <name evidence="2" type="ORF">POSPLADRAFT_1160376</name>
</gene>
<proteinExistence type="predicted"/>
<feature type="compositionally biased region" description="Low complexity" evidence="1">
    <location>
        <begin position="230"/>
        <end position="243"/>
    </location>
</feature>
<sequence length="593" mass="65145">MSNTIVPHPQLTIPAQPGLQHQPPQIQKKLLAIGEPFTDKYFTWKVEGYDRRQRLRNDPGRDPQQPRSTVFVPSSVQPSLPLGEQGKARTIPETREPSDAQIHDGSRGSKYDMLDLSSGRSSGRDALPSRGQSAALHRTRTGRQRDARPAAPPARLAPQACSSPASPDPVMQELRRTVRTTYTPRRSYPLRPGADGEGRLDGRSQRRATRPTLPPFAHLVRTTASEDAAQQQPQHHSGPSSVSAIRNAAGGCHREDDEALDARVSPSTGLCSFFLSSSYEQYAVLCVHICRIVSMCVMNAVTLCKYKECPANNRYKQRHAVQVSGHIFRKTGQGSGETNTVVRCSRQFASHRHAVARTGTQDGTSGLWGSARRDGPRPAVVEEEHKQLRVATPLEAGVRLTQELAKRTALVHKINRLRGTHEHARARHTITHDGFARLKHQAPRNVGRLFCGHHAGRVGFLAVQSLWSSQGPDESRHSPRIPSGVSPGTHLTSGSYRPADLLTAGKPEGGPDGEDLTQICTEFEIDMMYASEDIYGTTGVGAAEIKARVMIGMGSGRWAGSCGICGIDMDSYEAQTPFSHSTRQRALWWRRTR</sequence>
<reference evidence="2 3" key="1">
    <citation type="submission" date="2017-04" db="EMBL/GenBank/DDBJ databases">
        <title>Genome Sequence of the Model Brown-Rot Fungus Postia placenta SB12.</title>
        <authorList>
            <consortium name="DOE Joint Genome Institute"/>
            <person name="Gaskell J."/>
            <person name="Kersten P."/>
            <person name="Larrondo L.F."/>
            <person name="Canessa P."/>
            <person name="Martinez D."/>
            <person name="Hibbett D."/>
            <person name="Schmoll M."/>
            <person name="Kubicek C.P."/>
            <person name="Martinez A.T."/>
            <person name="Yadav J."/>
            <person name="Master E."/>
            <person name="Magnuson J.K."/>
            <person name="James T."/>
            <person name="Yaver D."/>
            <person name="Berka R."/>
            <person name="Labutti K."/>
            <person name="Lipzen A."/>
            <person name="Aerts A."/>
            <person name="Barry K."/>
            <person name="Henrissat B."/>
            <person name="Blanchette R."/>
            <person name="Grigoriev I."/>
            <person name="Cullen D."/>
        </authorList>
    </citation>
    <scope>NUCLEOTIDE SEQUENCE [LARGE SCALE GENOMIC DNA]</scope>
    <source>
        <strain evidence="2 3">MAD-698-R-SB12</strain>
    </source>
</reference>
<evidence type="ECO:0000313" key="2">
    <source>
        <dbReference type="EMBL" id="OSX56261.1"/>
    </source>
</evidence>
<feature type="compositionally biased region" description="Low complexity" evidence="1">
    <location>
        <begin position="179"/>
        <end position="192"/>
    </location>
</feature>